<protein>
    <recommendedName>
        <fullName evidence="3">Rna-directed dna polymerase from mobile element jockey-like</fullName>
    </recommendedName>
</protein>
<keyword evidence="2" id="KW-1185">Reference proteome</keyword>
<dbReference type="AlphaFoldDB" id="A0A2I0UDV7"/>
<accession>A0A2I0UDV7</accession>
<dbReference type="PANTHER" id="PTHR33332">
    <property type="entry name" value="REVERSE TRANSCRIPTASE DOMAIN-CONTAINING PROTEIN"/>
    <property type="match status" value="1"/>
</dbReference>
<evidence type="ECO:0000313" key="1">
    <source>
        <dbReference type="EMBL" id="PKU44221.1"/>
    </source>
</evidence>
<dbReference type="EMBL" id="KZ505842">
    <property type="protein sequence ID" value="PKU44221.1"/>
    <property type="molecule type" value="Genomic_DNA"/>
</dbReference>
<reference evidence="2" key="2">
    <citation type="submission" date="2017-12" db="EMBL/GenBank/DDBJ databases">
        <title>Genome sequence of the Bar-tailed Godwit (Limosa lapponica baueri).</title>
        <authorList>
            <person name="Lima N.C.B."/>
            <person name="Parody-Merino A.M."/>
            <person name="Battley P.F."/>
            <person name="Fidler A.E."/>
            <person name="Prosdocimi F."/>
        </authorList>
    </citation>
    <scope>NUCLEOTIDE SEQUENCE [LARGE SCALE GENOMIC DNA]</scope>
</reference>
<evidence type="ECO:0000313" key="2">
    <source>
        <dbReference type="Proteomes" id="UP000233556"/>
    </source>
</evidence>
<reference evidence="2" key="1">
    <citation type="submission" date="2017-11" db="EMBL/GenBank/DDBJ databases">
        <authorList>
            <person name="Lima N.C."/>
            <person name="Parody-Merino A.M."/>
            <person name="Battley P.F."/>
            <person name="Fidler A.E."/>
            <person name="Prosdocimi F."/>
        </authorList>
    </citation>
    <scope>NUCLEOTIDE SEQUENCE [LARGE SCALE GENOMIC DNA]</scope>
</reference>
<dbReference type="Proteomes" id="UP000233556">
    <property type="component" value="Unassembled WGS sequence"/>
</dbReference>
<organism evidence="1 2">
    <name type="scientific">Limosa lapponica baueri</name>
    <dbReference type="NCBI Taxonomy" id="1758121"/>
    <lineage>
        <taxon>Eukaryota</taxon>
        <taxon>Metazoa</taxon>
        <taxon>Chordata</taxon>
        <taxon>Craniata</taxon>
        <taxon>Vertebrata</taxon>
        <taxon>Euteleostomi</taxon>
        <taxon>Archelosauria</taxon>
        <taxon>Archosauria</taxon>
        <taxon>Dinosauria</taxon>
        <taxon>Saurischia</taxon>
        <taxon>Theropoda</taxon>
        <taxon>Coelurosauria</taxon>
        <taxon>Aves</taxon>
        <taxon>Neognathae</taxon>
        <taxon>Neoaves</taxon>
        <taxon>Charadriiformes</taxon>
        <taxon>Scolopacidae</taxon>
        <taxon>Limosa</taxon>
    </lineage>
</organism>
<dbReference type="OrthoDB" id="9400058at2759"/>
<proteinExistence type="predicted"/>
<sequence>MDAIQRDLDRLEDWAHVNFMKFNMAKLKVLYLGWNNVQYQYRLGDEWIKSSPARNNSGIMTDEKLDVSWQCVQKGNGSMDCIKQSMASRLTEVIILPLLPSHDIPPGVLYPVLGIWTN</sequence>
<gene>
    <name evidence="1" type="ORF">llap_5481</name>
</gene>
<evidence type="ECO:0008006" key="3">
    <source>
        <dbReference type="Google" id="ProtNLM"/>
    </source>
</evidence>
<name>A0A2I0UDV7_LIMLA</name>